<organism evidence="7 8">
    <name type="scientific">Prosthecomicrobium pneumaticum</name>
    <dbReference type="NCBI Taxonomy" id="81895"/>
    <lineage>
        <taxon>Bacteria</taxon>
        <taxon>Pseudomonadati</taxon>
        <taxon>Pseudomonadota</taxon>
        <taxon>Alphaproteobacteria</taxon>
        <taxon>Hyphomicrobiales</taxon>
        <taxon>Kaistiaceae</taxon>
        <taxon>Prosthecomicrobium</taxon>
    </lineage>
</organism>
<comment type="caution">
    <text evidence="7">The sequence shown here is derived from an EMBL/GenBank/DDBJ whole genome shotgun (WGS) entry which is preliminary data.</text>
</comment>
<dbReference type="PANTHER" id="PTHR30118">
    <property type="entry name" value="HTH-TYPE TRANSCRIPTIONAL REGULATOR LEUO-RELATED"/>
    <property type="match status" value="1"/>
</dbReference>
<evidence type="ECO:0000256" key="1">
    <source>
        <dbReference type="ARBA" id="ARBA00009437"/>
    </source>
</evidence>
<dbReference type="InterPro" id="IPR005119">
    <property type="entry name" value="LysR_subst-bd"/>
</dbReference>
<evidence type="ECO:0000256" key="4">
    <source>
        <dbReference type="ARBA" id="ARBA00023125"/>
    </source>
</evidence>
<dbReference type="Pfam" id="PF00126">
    <property type="entry name" value="HTH_1"/>
    <property type="match status" value="1"/>
</dbReference>
<dbReference type="InterPro" id="IPR036388">
    <property type="entry name" value="WH-like_DNA-bd_sf"/>
</dbReference>
<name>A0A7W9CUE4_9HYPH</name>
<gene>
    <name evidence="7" type="ORF">GGQ63_000901</name>
</gene>
<evidence type="ECO:0000313" key="7">
    <source>
        <dbReference type="EMBL" id="MBB5751849.1"/>
    </source>
</evidence>
<dbReference type="InterPro" id="IPR036390">
    <property type="entry name" value="WH_DNA-bd_sf"/>
</dbReference>
<reference evidence="7 8" key="1">
    <citation type="submission" date="2020-08" db="EMBL/GenBank/DDBJ databases">
        <title>Genomic Encyclopedia of Type Strains, Phase IV (KMG-IV): sequencing the most valuable type-strain genomes for metagenomic binning, comparative biology and taxonomic classification.</title>
        <authorList>
            <person name="Goeker M."/>
        </authorList>
    </citation>
    <scope>NUCLEOTIDE SEQUENCE [LARGE SCALE GENOMIC DNA]</scope>
    <source>
        <strain evidence="7 8">DSM 16268</strain>
    </source>
</reference>
<dbReference type="Gene3D" id="3.40.190.10">
    <property type="entry name" value="Periplasmic binding protein-like II"/>
    <property type="match status" value="2"/>
</dbReference>
<dbReference type="SUPFAM" id="SSF46785">
    <property type="entry name" value="Winged helix' DNA-binding domain"/>
    <property type="match status" value="1"/>
</dbReference>
<dbReference type="Gene3D" id="1.10.10.10">
    <property type="entry name" value="Winged helix-like DNA-binding domain superfamily/Winged helix DNA-binding domain"/>
    <property type="match status" value="1"/>
</dbReference>
<keyword evidence="2" id="KW-0536">Nodulation</keyword>
<dbReference type="Pfam" id="PF03466">
    <property type="entry name" value="LysR_substrate"/>
    <property type="match status" value="1"/>
</dbReference>
<keyword evidence="8" id="KW-1185">Reference proteome</keyword>
<dbReference type="PANTHER" id="PTHR30118:SF15">
    <property type="entry name" value="TRANSCRIPTIONAL REGULATORY PROTEIN"/>
    <property type="match status" value="1"/>
</dbReference>
<dbReference type="PROSITE" id="PS50931">
    <property type="entry name" value="HTH_LYSR"/>
    <property type="match status" value="1"/>
</dbReference>
<feature type="domain" description="HTH lysR-type" evidence="6">
    <location>
        <begin position="8"/>
        <end position="65"/>
    </location>
</feature>
<dbReference type="AlphaFoldDB" id="A0A7W9CUE4"/>
<dbReference type="GO" id="GO:0003677">
    <property type="term" value="F:DNA binding"/>
    <property type="evidence" value="ECO:0007669"/>
    <property type="project" value="UniProtKB-KW"/>
</dbReference>
<evidence type="ECO:0000313" key="8">
    <source>
        <dbReference type="Proteomes" id="UP000523821"/>
    </source>
</evidence>
<dbReference type="EMBL" id="JACHOO010000002">
    <property type="protein sequence ID" value="MBB5751849.1"/>
    <property type="molecule type" value="Genomic_DNA"/>
</dbReference>
<sequence length="325" mass="35507">MKVQDAPLDLRLMRLAHLLLTEGSVSRTALLTGQSQPAVSAALKRLRQITGDPLLVRSGARLVPTERGLEFRDGLGRILDEMDRLLDAAEAFAPAAQRGRLRILAANCYGTFLMPRIVELARRAAPDIEVHFGRMPEDGDILRPLEQGELDLVIGNGPVPPDSLRMAPLFDSEIVCMMRPAHPLARRTRLTMAEYLDLDHLSPTAIKGGALNPISGRLGQLGLHRRVAVTVPEYNAVPYVLARNDVVFTTGRAFAEHVAAQMPLALVGAPREFGPMRFYMLWHERAHQSGAGRWLRGLVRQAAADMNAEAPFPGGAARHPISAGV</sequence>
<keyword evidence="4 7" id="KW-0238">DNA-binding</keyword>
<dbReference type="SUPFAM" id="SSF53850">
    <property type="entry name" value="Periplasmic binding protein-like II"/>
    <property type="match status" value="1"/>
</dbReference>
<dbReference type="RefSeq" id="WP_246429616.1">
    <property type="nucleotide sequence ID" value="NZ_JACHOO010000002.1"/>
</dbReference>
<proteinExistence type="inferred from homology"/>
<evidence type="ECO:0000256" key="5">
    <source>
        <dbReference type="ARBA" id="ARBA00023163"/>
    </source>
</evidence>
<accession>A0A7W9CUE4</accession>
<evidence type="ECO:0000256" key="3">
    <source>
        <dbReference type="ARBA" id="ARBA00023015"/>
    </source>
</evidence>
<dbReference type="GO" id="GO:0003700">
    <property type="term" value="F:DNA-binding transcription factor activity"/>
    <property type="evidence" value="ECO:0007669"/>
    <property type="project" value="InterPro"/>
</dbReference>
<protein>
    <submittedName>
        <fullName evidence="7">DNA-binding transcriptional LysR family regulator</fullName>
    </submittedName>
</protein>
<keyword evidence="5" id="KW-0804">Transcription</keyword>
<dbReference type="InterPro" id="IPR050389">
    <property type="entry name" value="LysR-type_TF"/>
</dbReference>
<comment type="similarity">
    <text evidence="1">Belongs to the LysR transcriptional regulatory family.</text>
</comment>
<keyword evidence="3" id="KW-0805">Transcription regulation</keyword>
<evidence type="ECO:0000256" key="2">
    <source>
        <dbReference type="ARBA" id="ARBA00022458"/>
    </source>
</evidence>
<dbReference type="InterPro" id="IPR000847">
    <property type="entry name" value="LysR_HTH_N"/>
</dbReference>
<dbReference type="Proteomes" id="UP000523821">
    <property type="component" value="Unassembled WGS sequence"/>
</dbReference>
<evidence type="ECO:0000259" key="6">
    <source>
        <dbReference type="PROSITE" id="PS50931"/>
    </source>
</evidence>